<gene>
    <name evidence="5" type="ordered locus">Namu_3433</name>
</gene>
<reference evidence="5 6" key="2">
    <citation type="journal article" date="2010" name="Stand. Genomic Sci.">
        <title>Complete genome sequence of Nakamurella multipartita type strain (Y-104).</title>
        <authorList>
            <person name="Tice H."/>
            <person name="Mayilraj S."/>
            <person name="Sims D."/>
            <person name="Lapidus A."/>
            <person name="Nolan M."/>
            <person name="Lucas S."/>
            <person name="Glavina Del Rio T."/>
            <person name="Copeland A."/>
            <person name="Cheng J.F."/>
            <person name="Meincke L."/>
            <person name="Bruce D."/>
            <person name="Goodwin L."/>
            <person name="Pitluck S."/>
            <person name="Ivanova N."/>
            <person name="Mavromatis K."/>
            <person name="Ovchinnikova G."/>
            <person name="Pati A."/>
            <person name="Chen A."/>
            <person name="Palaniappan K."/>
            <person name="Land M."/>
            <person name="Hauser L."/>
            <person name="Chang Y.J."/>
            <person name="Jeffries C.D."/>
            <person name="Detter J.C."/>
            <person name="Brettin T."/>
            <person name="Rohde M."/>
            <person name="Goker M."/>
            <person name="Bristow J."/>
            <person name="Eisen J.A."/>
            <person name="Markowitz V."/>
            <person name="Hugenholtz P."/>
            <person name="Kyrpides N.C."/>
            <person name="Klenk H.P."/>
            <person name="Chen F."/>
        </authorList>
    </citation>
    <scope>NUCLEOTIDE SEQUENCE [LARGE SCALE GENOMIC DNA]</scope>
    <source>
        <strain evidence="6">ATCC 700099 / DSM 44233 / CIP 104796 / JCM 9543 / NBRC 105858 / Y-104</strain>
    </source>
</reference>
<evidence type="ECO:0000256" key="2">
    <source>
        <dbReference type="ARBA" id="ARBA00023002"/>
    </source>
</evidence>
<evidence type="ECO:0000313" key="6">
    <source>
        <dbReference type="Proteomes" id="UP000002218"/>
    </source>
</evidence>
<dbReference type="HOGENOM" id="CLU_029393_5_0_11"/>
<organism evidence="5 6">
    <name type="scientific">Nakamurella multipartita (strain ATCC 700099 / DSM 44233 / CIP 104796 / JCM 9543 / NBRC 105858 / Y-104)</name>
    <name type="common">Microsphaera multipartita</name>
    <dbReference type="NCBI Taxonomy" id="479431"/>
    <lineage>
        <taxon>Bacteria</taxon>
        <taxon>Bacillati</taxon>
        <taxon>Actinomycetota</taxon>
        <taxon>Actinomycetes</taxon>
        <taxon>Nakamurellales</taxon>
        <taxon>Nakamurellaceae</taxon>
        <taxon>Nakamurella</taxon>
    </lineage>
</organism>
<keyword evidence="6" id="KW-1185">Reference proteome</keyword>
<proteinExistence type="predicted"/>
<feature type="domain" description="Dehydrogenase E1 component" evidence="4">
    <location>
        <begin position="15"/>
        <end position="314"/>
    </location>
</feature>
<dbReference type="EMBL" id="CP001737">
    <property type="protein sequence ID" value="ACV79760.1"/>
    <property type="molecule type" value="Genomic_DNA"/>
</dbReference>
<dbReference type="InterPro" id="IPR050642">
    <property type="entry name" value="PDH_E1_Alpha_Subunit"/>
</dbReference>
<dbReference type="STRING" id="479431.Namu_3433"/>
<evidence type="ECO:0000256" key="3">
    <source>
        <dbReference type="ARBA" id="ARBA00023052"/>
    </source>
</evidence>
<dbReference type="AlphaFoldDB" id="C8XE57"/>
<keyword evidence="2 5" id="KW-0560">Oxidoreductase</keyword>
<dbReference type="CDD" id="cd02000">
    <property type="entry name" value="TPP_E1_PDC_ADC_BCADC"/>
    <property type="match status" value="1"/>
</dbReference>
<dbReference type="InterPro" id="IPR001017">
    <property type="entry name" value="DH_E1"/>
</dbReference>
<dbReference type="GO" id="GO:0004739">
    <property type="term" value="F:pyruvate dehydrogenase (acetyl-transferring) activity"/>
    <property type="evidence" value="ECO:0007669"/>
    <property type="project" value="UniProtKB-EC"/>
</dbReference>
<evidence type="ECO:0000259" key="4">
    <source>
        <dbReference type="Pfam" id="PF00676"/>
    </source>
</evidence>
<dbReference type="Proteomes" id="UP000002218">
    <property type="component" value="Chromosome"/>
</dbReference>
<dbReference type="Pfam" id="PF00676">
    <property type="entry name" value="E1_dh"/>
    <property type="match status" value="1"/>
</dbReference>
<sequence length="339" mass="36328">MNQKLDPEFLVEMQRRMLRIRRFDERASKMVKRGAIPGTVHTSIGQEAQVVGATMALGEHDYMTGNHRSHGHPIGKGSPLGPLMAELVGKAGGVCGGKGGSLHLADFNVGSLGESGIVGSSIPIATGAALSSKVLGNGKVSLAFFGDGAANQGCLYESLNIAGVWKLPVIFLCENNQYALSTQAWTVTSGVIADRAAGFGIPGVRVENGQDIMAVYDAVSTAVDRARAGEGPTLVEVVTYRYNEHSEGLRLATDYRNADEKADWLARDPIVLHRQYLIDNWIATTEELDQLEADVLAEVEDAVTFTNDSPFPEPSIAFADLYTEPITPSKYLDPIGARP</sequence>
<dbReference type="KEGG" id="nml:Namu_3433"/>
<dbReference type="GO" id="GO:0006086">
    <property type="term" value="P:pyruvate decarboxylation to acetyl-CoA"/>
    <property type="evidence" value="ECO:0007669"/>
    <property type="project" value="TreeGrafter"/>
</dbReference>
<dbReference type="GO" id="GO:0000287">
    <property type="term" value="F:magnesium ion binding"/>
    <property type="evidence" value="ECO:0007669"/>
    <property type="project" value="UniProtKB-ARBA"/>
</dbReference>
<dbReference type="SUPFAM" id="SSF52518">
    <property type="entry name" value="Thiamin diphosphate-binding fold (THDP-binding)"/>
    <property type="match status" value="1"/>
</dbReference>
<evidence type="ECO:0000256" key="1">
    <source>
        <dbReference type="ARBA" id="ARBA00001964"/>
    </source>
</evidence>
<dbReference type="PANTHER" id="PTHR11516">
    <property type="entry name" value="PYRUVATE DEHYDROGENASE E1 COMPONENT, ALPHA SUBUNIT BACTERIAL AND ORGANELLAR"/>
    <property type="match status" value="1"/>
</dbReference>
<dbReference type="InParanoid" id="C8XE57"/>
<evidence type="ECO:0000313" key="5">
    <source>
        <dbReference type="EMBL" id="ACV79760.1"/>
    </source>
</evidence>
<dbReference type="PANTHER" id="PTHR11516:SF60">
    <property type="entry name" value="PYRUVATE DEHYDROGENASE E1 COMPONENT SUBUNIT ALPHA"/>
    <property type="match status" value="1"/>
</dbReference>
<name>C8XE57_NAKMY</name>
<keyword evidence="5" id="KW-0670">Pyruvate</keyword>
<dbReference type="EC" id="1.2.4.1" evidence="5"/>
<dbReference type="RefSeq" id="WP_015748626.1">
    <property type="nucleotide sequence ID" value="NC_013235.1"/>
</dbReference>
<keyword evidence="3" id="KW-0786">Thiamine pyrophosphate</keyword>
<protein>
    <submittedName>
        <fullName evidence="5">Pyruvate dehydrogenase (Acetyl-transferring)</fullName>
        <ecNumber evidence="5">1.2.4.1</ecNumber>
    </submittedName>
</protein>
<reference evidence="6" key="1">
    <citation type="submission" date="2009-09" db="EMBL/GenBank/DDBJ databases">
        <title>The complete genome of Nakamurella multipartita DSM 44233.</title>
        <authorList>
            <consortium name="US DOE Joint Genome Institute (JGI-PGF)"/>
            <person name="Lucas S."/>
            <person name="Copeland A."/>
            <person name="Lapidus A."/>
            <person name="Glavina del Rio T."/>
            <person name="Dalin E."/>
            <person name="Tice H."/>
            <person name="Bruce D."/>
            <person name="Goodwin L."/>
            <person name="Pitluck S."/>
            <person name="Kyrpides N."/>
            <person name="Mavromatis K."/>
            <person name="Ivanova N."/>
            <person name="Ovchinnikova G."/>
            <person name="Sims D."/>
            <person name="Meincke L."/>
            <person name="Brettin T."/>
            <person name="Detter J.C."/>
            <person name="Han C."/>
            <person name="Larimer F."/>
            <person name="Land M."/>
            <person name="Hauser L."/>
            <person name="Markowitz V."/>
            <person name="Cheng J.-F."/>
            <person name="Hugenholtz P."/>
            <person name="Woyke T."/>
            <person name="Wu D."/>
            <person name="Klenk H.-P."/>
            <person name="Eisen J.A."/>
        </authorList>
    </citation>
    <scope>NUCLEOTIDE SEQUENCE [LARGE SCALE GENOMIC DNA]</scope>
    <source>
        <strain evidence="6">ATCC 700099 / DSM 44233 / CIP 104796 / JCM 9543 / NBRC 105858 / Y-104</strain>
    </source>
</reference>
<accession>C8XE57</accession>
<dbReference type="Gene3D" id="3.40.50.970">
    <property type="match status" value="1"/>
</dbReference>
<dbReference type="eggNOG" id="COG1071">
    <property type="taxonomic scope" value="Bacteria"/>
</dbReference>
<dbReference type="InterPro" id="IPR029061">
    <property type="entry name" value="THDP-binding"/>
</dbReference>
<comment type="cofactor">
    <cofactor evidence="1">
        <name>thiamine diphosphate</name>
        <dbReference type="ChEBI" id="CHEBI:58937"/>
    </cofactor>
</comment>